<protein>
    <submittedName>
        <fullName evidence="2">Transposase</fullName>
    </submittedName>
</protein>
<dbReference type="AlphaFoldDB" id="A0A914DLB4"/>
<evidence type="ECO:0000313" key="1">
    <source>
        <dbReference type="Proteomes" id="UP000887540"/>
    </source>
</evidence>
<proteinExistence type="predicted"/>
<dbReference type="Proteomes" id="UP000887540">
    <property type="component" value="Unplaced"/>
</dbReference>
<sequence>MESRIILMDHYVKGRRSLPDGAISLRSNGYQQKSARIDHALELNMPTTQLEAVLGSSLNTIRKIWNSLPADVVKLGHPSLLKTSLSDGKIYQTMGSRNTELISLFHTVSLLLVEIQPFESDAERNTT</sequence>
<accession>A0A914DLB4</accession>
<dbReference type="WBParaSite" id="ACRNAN_scaffold2865.g15751.t1">
    <property type="protein sequence ID" value="ACRNAN_scaffold2865.g15751.t1"/>
    <property type="gene ID" value="ACRNAN_scaffold2865.g15751"/>
</dbReference>
<organism evidence="1 2">
    <name type="scientific">Acrobeloides nanus</name>
    <dbReference type="NCBI Taxonomy" id="290746"/>
    <lineage>
        <taxon>Eukaryota</taxon>
        <taxon>Metazoa</taxon>
        <taxon>Ecdysozoa</taxon>
        <taxon>Nematoda</taxon>
        <taxon>Chromadorea</taxon>
        <taxon>Rhabditida</taxon>
        <taxon>Tylenchina</taxon>
        <taxon>Cephalobomorpha</taxon>
        <taxon>Cephaloboidea</taxon>
        <taxon>Cephalobidae</taxon>
        <taxon>Acrobeloides</taxon>
    </lineage>
</organism>
<reference evidence="2" key="1">
    <citation type="submission" date="2022-11" db="UniProtKB">
        <authorList>
            <consortium name="WormBaseParasite"/>
        </authorList>
    </citation>
    <scope>IDENTIFICATION</scope>
</reference>
<name>A0A914DLB4_9BILA</name>
<evidence type="ECO:0000313" key="2">
    <source>
        <dbReference type="WBParaSite" id="ACRNAN_scaffold2865.g15751.t1"/>
    </source>
</evidence>
<keyword evidence="1" id="KW-1185">Reference proteome</keyword>